<accession>A0ABQ9JM30</accession>
<keyword evidence="2" id="KW-1185">Reference proteome</keyword>
<evidence type="ECO:0008006" key="3">
    <source>
        <dbReference type="Google" id="ProtNLM"/>
    </source>
</evidence>
<sequence>MKEMKIFGVHINPFSFPKSLGLVEAMGDRYLNYDNLGIQTFALKEYPQAIELLKKGTISKAIFKIGS</sequence>
<protein>
    <recommendedName>
        <fullName evidence="3">Alcohol dehydrogenase</fullName>
    </recommendedName>
</protein>
<gene>
    <name evidence="1" type="ORF">NQ317_015651</name>
</gene>
<organism evidence="1 2">
    <name type="scientific">Molorchus minor</name>
    <dbReference type="NCBI Taxonomy" id="1323400"/>
    <lineage>
        <taxon>Eukaryota</taxon>
        <taxon>Metazoa</taxon>
        <taxon>Ecdysozoa</taxon>
        <taxon>Arthropoda</taxon>
        <taxon>Hexapoda</taxon>
        <taxon>Insecta</taxon>
        <taxon>Pterygota</taxon>
        <taxon>Neoptera</taxon>
        <taxon>Endopterygota</taxon>
        <taxon>Coleoptera</taxon>
        <taxon>Polyphaga</taxon>
        <taxon>Cucujiformia</taxon>
        <taxon>Chrysomeloidea</taxon>
        <taxon>Cerambycidae</taxon>
        <taxon>Lamiinae</taxon>
        <taxon>Monochamini</taxon>
        <taxon>Molorchus</taxon>
    </lineage>
</organism>
<dbReference type="Proteomes" id="UP001162164">
    <property type="component" value="Unassembled WGS sequence"/>
</dbReference>
<evidence type="ECO:0000313" key="1">
    <source>
        <dbReference type="EMBL" id="KAJ8978683.1"/>
    </source>
</evidence>
<evidence type="ECO:0000313" key="2">
    <source>
        <dbReference type="Proteomes" id="UP001162164"/>
    </source>
</evidence>
<comment type="caution">
    <text evidence="1">The sequence shown here is derived from an EMBL/GenBank/DDBJ whole genome shotgun (WGS) entry which is preliminary data.</text>
</comment>
<dbReference type="EMBL" id="JAPWTJ010000411">
    <property type="protein sequence ID" value="KAJ8978683.1"/>
    <property type="molecule type" value="Genomic_DNA"/>
</dbReference>
<proteinExistence type="predicted"/>
<reference evidence="1" key="1">
    <citation type="journal article" date="2023" name="Insect Mol. Biol.">
        <title>Genome sequencing provides insights into the evolution of gene families encoding plant cell wall-degrading enzymes in longhorned beetles.</title>
        <authorList>
            <person name="Shin N.R."/>
            <person name="Okamura Y."/>
            <person name="Kirsch R."/>
            <person name="Pauchet Y."/>
        </authorList>
    </citation>
    <scope>NUCLEOTIDE SEQUENCE</scope>
    <source>
        <strain evidence="1">MMC_N1</strain>
    </source>
</reference>
<name>A0ABQ9JM30_9CUCU</name>